<name>A0A5S4V713_9MICO</name>
<proteinExistence type="predicted"/>
<feature type="transmembrane region" description="Helical" evidence="2">
    <location>
        <begin position="195"/>
        <end position="213"/>
    </location>
</feature>
<feature type="transmembrane region" description="Helical" evidence="2">
    <location>
        <begin position="33"/>
        <end position="56"/>
    </location>
</feature>
<accession>A0A5S4V713</accession>
<dbReference type="RefSeq" id="WP_148732556.1">
    <property type="nucleotide sequence ID" value="NZ_VSSB01000001.1"/>
</dbReference>
<protein>
    <recommendedName>
        <fullName evidence="5">DUF4386 family protein</fullName>
    </recommendedName>
</protein>
<keyword evidence="2" id="KW-1133">Transmembrane helix</keyword>
<evidence type="ECO:0008006" key="5">
    <source>
        <dbReference type="Google" id="ProtNLM"/>
    </source>
</evidence>
<evidence type="ECO:0000256" key="2">
    <source>
        <dbReference type="SAM" id="Phobius"/>
    </source>
</evidence>
<feature type="transmembrane region" description="Helical" evidence="2">
    <location>
        <begin position="113"/>
        <end position="141"/>
    </location>
</feature>
<keyword evidence="4" id="KW-1185">Reference proteome</keyword>
<gene>
    <name evidence="3" type="ORF">FYC51_05120</name>
</gene>
<feature type="compositionally biased region" description="Low complexity" evidence="1">
    <location>
        <begin position="1"/>
        <end position="16"/>
    </location>
</feature>
<feature type="region of interest" description="Disordered" evidence="1">
    <location>
        <begin position="1"/>
        <end position="26"/>
    </location>
</feature>
<reference evidence="3 4" key="1">
    <citation type="submission" date="2019-08" db="EMBL/GenBank/DDBJ databases">
        <authorList>
            <person name="Hu J."/>
        </authorList>
    </citation>
    <scope>NUCLEOTIDE SEQUENCE [LARGE SCALE GENOMIC DNA]</scope>
    <source>
        <strain evidence="3 4">NEAU-184</strain>
    </source>
</reference>
<keyword evidence="2" id="KW-0812">Transmembrane</keyword>
<organism evidence="3 4">
    <name type="scientific">Agromyces mariniharenae</name>
    <dbReference type="NCBI Taxonomy" id="2604423"/>
    <lineage>
        <taxon>Bacteria</taxon>
        <taxon>Bacillati</taxon>
        <taxon>Actinomycetota</taxon>
        <taxon>Actinomycetes</taxon>
        <taxon>Micrococcales</taxon>
        <taxon>Microbacteriaceae</taxon>
        <taxon>Agromyces</taxon>
    </lineage>
</organism>
<dbReference type="Proteomes" id="UP000325243">
    <property type="component" value="Unassembled WGS sequence"/>
</dbReference>
<feature type="transmembrane region" description="Helical" evidence="2">
    <location>
        <begin position="161"/>
        <end position="183"/>
    </location>
</feature>
<evidence type="ECO:0000313" key="3">
    <source>
        <dbReference type="EMBL" id="TYL53091.1"/>
    </source>
</evidence>
<evidence type="ECO:0000313" key="4">
    <source>
        <dbReference type="Proteomes" id="UP000325243"/>
    </source>
</evidence>
<feature type="transmembrane region" description="Helical" evidence="2">
    <location>
        <begin position="76"/>
        <end position="101"/>
    </location>
</feature>
<sequence>MMTTPSTTTTTTLTPSGDRTAPSGPAARDERRLLFCGVLVGATYLIGMAFITVFFATSHPAMDATPVEAAVGFRDAAGMVGLATFLGMLPLPFALLFLGGLDTVLRRVAGGPLVPAAISAGVLSFLIPAIGMLVSAVTPAIGAADTSAAAGAVVKALDGVMPLSVALSGFPRAVLVVAVLVLLARAGLAGRVLGVAGYGIAGLGIIGTGTFLAQGLFPVANLSALLFVAWVTTLAVVLLRRATVRVARTRAA</sequence>
<keyword evidence="2" id="KW-0472">Membrane</keyword>
<feature type="transmembrane region" description="Helical" evidence="2">
    <location>
        <begin position="219"/>
        <end position="239"/>
    </location>
</feature>
<dbReference type="EMBL" id="VSSB01000001">
    <property type="protein sequence ID" value="TYL53091.1"/>
    <property type="molecule type" value="Genomic_DNA"/>
</dbReference>
<dbReference type="AlphaFoldDB" id="A0A5S4V713"/>
<comment type="caution">
    <text evidence="3">The sequence shown here is derived from an EMBL/GenBank/DDBJ whole genome shotgun (WGS) entry which is preliminary data.</text>
</comment>
<evidence type="ECO:0000256" key="1">
    <source>
        <dbReference type="SAM" id="MobiDB-lite"/>
    </source>
</evidence>